<dbReference type="PROSITE" id="PS00165">
    <property type="entry name" value="DEHYDRATASE_SER_THR"/>
    <property type="match status" value="1"/>
</dbReference>
<evidence type="ECO:0000256" key="10">
    <source>
        <dbReference type="ARBA" id="ARBA00031418"/>
    </source>
</evidence>
<comment type="function">
    <text evidence="14">Catalyzes the synthesis of D-serine from L-serine. D-serine is a key coagonist with glutamate at NMDA receptors. Has dehydratase activity towards both L-serine and D-serine.</text>
</comment>
<keyword evidence="8" id="KW-0663">Pyridoxal phosphate</keyword>
<evidence type="ECO:0000313" key="23">
    <source>
        <dbReference type="WBParaSite" id="Hba_17039"/>
    </source>
</evidence>
<evidence type="ECO:0000256" key="9">
    <source>
        <dbReference type="ARBA" id="ARBA00023239"/>
    </source>
</evidence>
<dbReference type="WBParaSite" id="Hba_17039">
    <property type="protein sequence ID" value="Hba_17039"/>
    <property type="gene ID" value="Hba_17039"/>
</dbReference>
<evidence type="ECO:0000256" key="17">
    <source>
        <dbReference type="ARBA" id="ARBA00070760"/>
    </source>
</evidence>
<evidence type="ECO:0000256" key="13">
    <source>
        <dbReference type="ARBA" id="ARBA00051769"/>
    </source>
</evidence>
<dbReference type="GO" id="GO:0005524">
    <property type="term" value="F:ATP binding"/>
    <property type="evidence" value="ECO:0007669"/>
    <property type="project" value="TreeGrafter"/>
</dbReference>
<evidence type="ECO:0000256" key="19">
    <source>
        <dbReference type="ARBA" id="ARBA00081060"/>
    </source>
</evidence>
<keyword evidence="7" id="KW-0460">Magnesium</keyword>
<dbReference type="SUPFAM" id="SSF53686">
    <property type="entry name" value="Tryptophan synthase beta subunit-like PLP-dependent enzymes"/>
    <property type="match status" value="1"/>
</dbReference>
<evidence type="ECO:0000259" key="21">
    <source>
        <dbReference type="Pfam" id="PF00291"/>
    </source>
</evidence>
<dbReference type="FunFam" id="3.40.50.1100:FF:000041">
    <property type="entry name" value="Threonine ammonia-lyase, variant"/>
    <property type="match status" value="1"/>
</dbReference>
<evidence type="ECO:0000256" key="1">
    <source>
        <dbReference type="ARBA" id="ARBA00001913"/>
    </source>
</evidence>
<evidence type="ECO:0000256" key="8">
    <source>
        <dbReference type="ARBA" id="ARBA00022898"/>
    </source>
</evidence>
<comment type="catalytic activity">
    <reaction evidence="12">
        <text>D-serine = pyruvate + NH4(+)</text>
        <dbReference type="Rhea" id="RHEA:13977"/>
        <dbReference type="ChEBI" id="CHEBI:15361"/>
        <dbReference type="ChEBI" id="CHEBI:28938"/>
        <dbReference type="ChEBI" id="CHEBI:35247"/>
        <dbReference type="EC" id="4.3.1.18"/>
    </reaction>
</comment>
<dbReference type="GO" id="GO:0006563">
    <property type="term" value="P:L-serine metabolic process"/>
    <property type="evidence" value="ECO:0007669"/>
    <property type="project" value="UniProtKB-ARBA"/>
</dbReference>
<dbReference type="GO" id="GO:0030170">
    <property type="term" value="F:pyridoxal phosphate binding"/>
    <property type="evidence" value="ECO:0007669"/>
    <property type="project" value="InterPro"/>
</dbReference>
<evidence type="ECO:0000256" key="12">
    <source>
        <dbReference type="ARBA" id="ARBA00050422"/>
    </source>
</evidence>
<comment type="cofactor">
    <cofactor evidence="1">
        <name>Ca(2+)</name>
        <dbReference type="ChEBI" id="CHEBI:29108"/>
    </cofactor>
</comment>
<evidence type="ECO:0000256" key="11">
    <source>
        <dbReference type="ARBA" id="ARBA00049406"/>
    </source>
</evidence>
<evidence type="ECO:0000256" key="3">
    <source>
        <dbReference type="ARBA" id="ARBA00001936"/>
    </source>
</evidence>
<evidence type="ECO:0000256" key="2">
    <source>
        <dbReference type="ARBA" id="ARBA00001933"/>
    </source>
</evidence>
<reference evidence="23" key="1">
    <citation type="submission" date="2016-11" db="UniProtKB">
        <authorList>
            <consortium name="WormBaseParasite"/>
        </authorList>
    </citation>
    <scope>IDENTIFICATION</scope>
</reference>
<evidence type="ECO:0000256" key="20">
    <source>
        <dbReference type="ARBA" id="ARBA00081761"/>
    </source>
</evidence>
<dbReference type="InterPro" id="IPR000634">
    <property type="entry name" value="Ser/Thr_deHydtase_PyrdxlP-BS"/>
</dbReference>
<name>A0A1I7XI94_HETBA</name>
<proteinExistence type="inferred from homology"/>
<comment type="similarity">
    <text evidence="5">Belongs to the serine/threonine dehydratase family.</text>
</comment>
<evidence type="ECO:0000256" key="18">
    <source>
        <dbReference type="ARBA" id="ARBA00076108"/>
    </source>
</evidence>
<dbReference type="GO" id="GO:0070179">
    <property type="term" value="P:D-serine biosynthetic process"/>
    <property type="evidence" value="ECO:0007669"/>
    <property type="project" value="TreeGrafter"/>
</dbReference>
<evidence type="ECO:0000256" key="14">
    <source>
        <dbReference type="ARBA" id="ARBA00056426"/>
    </source>
</evidence>
<dbReference type="PANTHER" id="PTHR43050">
    <property type="entry name" value="SERINE / THREONINE RACEMASE FAMILY MEMBER"/>
    <property type="match status" value="1"/>
</dbReference>
<dbReference type="GO" id="GO:0003941">
    <property type="term" value="F:L-serine ammonia-lyase activity"/>
    <property type="evidence" value="ECO:0007669"/>
    <property type="project" value="UniProtKB-EC"/>
</dbReference>
<feature type="domain" description="Tryptophan synthase beta chain-like PALP" evidence="21">
    <location>
        <begin position="19"/>
        <end position="198"/>
    </location>
</feature>
<comment type="cofactor">
    <cofactor evidence="4">
        <name>Mg(2+)</name>
        <dbReference type="ChEBI" id="CHEBI:18420"/>
    </cofactor>
</comment>
<dbReference type="Pfam" id="PF00291">
    <property type="entry name" value="PALP"/>
    <property type="match status" value="1"/>
</dbReference>
<dbReference type="AlphaFoldDB" id="A0A1I7XI94"/>
<dbReference type="InterPro" id="IPR001926">
    <property type="entry name" value="TrpB-like_PALP"/>
</dbReference>
<dbReference type="GO" id="GO:0008721">
    <property type="term" value="F:D-serine ammonia-lyase activity"/>
    <property type="evidence" value="ECO:0007669"/>
    <property type="project" value="UniProtKB-EC"/>
</dbReference>
<dbReference type="EC" id="4.3.1.18" evidence="15"/>
<comment type="cofactor">
    <cofactor evidence="3">
        <name>Mn(2+)</name>
        <dbReference type="ChEBI" id="CHEBI:29035"/>
    </cofactor>
</comment>
<dbReference type="InterPro" id="IPR036052">
    <property type="entry name" value="TrpB-like_PALP_sf"/>
</dbReference>
<keyword evidence="9" id="KW-0456">Lyase</keyword>
<dbReference type="GO" id="GO:0018114">
    <property type="term" value="F:threonine racemase activity"/>
    <property type="evidence" value="ECO:0007669"/>
    <property type="project" value="TreeGrafter"/>
</dbReference>
<protein>
    <recommendedName>
        <fullName evidence="17">Serine racemase</fullName>
        <ecNumber evidence="6">4.3.1.17</ecNumber>
        <ecNumber evidence="15">4.3.1.18</ecNumber>
        <ecNumber evidence="16">5.1.1.18</ecNumber>
    </recommendedName>
    <alternativeName>
        <fullName evidence="18">D-serine ammonia-lyase</fullName>
    </alternativeName>
    <alternativeName>
        <fullName evidence="20">D-serine dehydratase</fullName>
    </alternativeName>
    <alternativeName>
        <fullName evidence="19">L-serine ammonia-lyase</fullName>
    </alternativeName>
    <alternativeName>
        <fullName evidence="10">L-serine dehydratase</fullName>
    </alternativeName>
</protein>
<evidence type="ECO:0000256" key="4">
    <source>
        <dbReference type="ARBA" id="ARBA00001946"/>
    </source>
</evidence>
<dbReference type="Proteomes" id="UP000095283">
    <property type="component" value="Unplaced"/>
</dbReference>
<organism evidence="22 23">
    <name type="scientific">Heterorhabditis bacteriophora</name>
    <name type="common">Entomopathogenic nematode worm</name>
    <dbReference type="NCBI Taxonomy" id="37862"/>
    <lineage>
        <taxon>Eukaryota</taxon>
        <taxon>Metazoa</taxon>
        <taxon>Ecdysozoa</taxon>
        <taxon>Nematoda</taxon>
        <taxon>Chromadorea</taxon>
        <taxon>Rhabditida</taxon>
        <taxon>Rhabditina</taxon>
        <taxon>Rhabditomorpha</taxon>
        <taxon>Strongyloidea</taxon>
        <taxon>Heterorhabditidae</taxon>
        <taxon>Heterorhabditis</taxon>
    </lineage>
</organism>
<comment type="cofactor">
    <cofactor evidence="2">
        <name>pyridoxal 5'-phosphate</name>
        <dbReference type="ChEBI" id="CHEBI:597326"/>
    </cofactor>
</comment>
<comment type="catalytic activity">
    <reaction evidence="11">
        <text>L-serine = pyruvate + NH4(+)</text>
        <dbReference type="Rhea" id="RHEA:19169"/>
        <dbReference type="ChEBI" id="CHEBI:15361"/>
        <dbReference type="ChEBI" id="CHEBI:28938"/>
        <dbReference type="ChEBI" id="CHEBI:33384"/>
        <dbReference type="EC" id="4.3.1.17"/>
    </reaction>
</comment>
<sequence>MGVTVENILKAKARLIDRVHRTPIITSEAINNIAGCSVLFKCEHLQKTGSFKARGAMNAVLLIKEENESKGVITHSSGNHGQALAYAAKSVGLPCCVVVPSNAPSSKRDAISHYGGVIELCEPTMKSRKETCAQLASELRYGVVEPFDDINVINGQGTIGAEIIEQVPDVDAVFIAVGGGGMASGVSLFIKEIQPNIRGQL</sequence>
<dbReference type="GO" id="GO:0030378">
    <property type="term" value="F:serine racemase activity"/>
    <property type="evidence" value="ECO:0007669"/>
    <property type="project" value="UniProtKB-EC"/>
</dbReference>
<evidence type="ECO:0000256" key="15">
    <source>
        <dbReference type="ARBA" id="ARBA00066349"/>
    </source>
</evidence>
<comment type="catalytic activity">
    <reaction evidence="13">
        <text>L-serine = D-serine</text>
        <dbReference type="Rhea" id="RHEA:10980"/>
        <dbReference type="ChEBI" id="CHEBI:33384"/>
        <dbReference type="ChEBI" id="CHEBI:35247"/>
        <dbReference type="EC" id="5.1.1.18"/>
    </reaction>
</comment>
<evidence type="ECO:0000313" key="22">
    <source>
        <dbReference type="Proteomes" id="UP000095283"/>
    </source>
</evidence>
<dbReference type="PANTHER" id="PTHR43050:SF1">
    <property type="entry name" value="SERINE RACEMASE"/>
    <property type="match status" value="1"/>
</dbReference>
<dbReference type="EC" id="5.1.1.18" evidence="16"/>
<dbReference type="Gene3D" id="3.40.50.1100">
    <property type="match status" value="2"/>
</dbReference>
<accession>A0A1I7XI94</accession>
<evidence type="ECO:0000256" key="7">
    <source>
        <dbReference type="ARBA" id="ARBA00022842"/>
    </source>
</evidence>
<dbReference type="EC" id="4.3.1.17" evidence="6"/>
<dbReference type="GO" id="GO:0000287">
    <property type="term" value="F:magnesium ion binding"/>
    <property type="evidence" value="ECO:0007669"/>
    <property type="project" value="TreeGrafter"/>
</dbReference>
<keyword evidence="22" id="KW-1185">Reference proteome</keyword>
<evidence type="ECO:0000256" key="16">
    <source>
        <dbReference type="ARBA" id="ARBA00066592"/>
    </source>
</evidence>
<evidence type="ECO:0000256" key="6">
    <source>
        <dbReference type="ARBA" id="ARBA00012093"/>
    </source>
</evidence>
<evidence type="ECO:0000256" key="5">
    <source>
        <dbReference type="ARBA" id="ARBA00010869"/>
    </source>
</evidence>